<dbReference type="SUPFAM" id="SSF48403">
    <property type="entry name" value="Ankyrin repeat"/>
    <property type="match status" value="1"/>
</dbReference>
<dbReference type="Gene3D" id="1.25.40.20">
    <property type="entry name" value="Ankyrin repeat-containing domain"/>
    <property type="match status" value="1"/>
</dbReference>
<evidence type="ECO:0000313" key="1">
    <source>
        <dbReference type="EMBL" id="ASF41946.1"/>
    </source>
</evidence>
<evidence type="ECO:0000313" key="2">
    <source>
        <dbReference type="Proteomes" id="UP000197007"/>
    </source>
</evidence>
<dbReference type="AlphaFoldDB" id="A0A1Z4BKY6"/>
<name>A0A1Z4BKY6_9FLAO</name>
<dbReference type="EMBL" id="CP022022">
    <property type="protein sequence ID" value="ASF41946.1"/>
    <property type="molecule type" value="Genomic_DNA"/>
</dbReference>
<dbReference type="InterPro" id="IPR036770">
    <property type="entry name" value="Ankyrin_rpt-contain_sf"/>
</dbReference>
<dbReference type="RefSeq" id="WP_088593148.1">
    <property type="nucleotide sequence ID" value="NZ_CP022022.1"/>
</dbReference>
<organism evidence="1 2">
    <name type="scientific">Capnocytophaga endodontalis</name>
    <dbReference type="NCBI Taxonomy" id="2708117"/>
    <lineage>
        <taxon>Bacteria</taxon>
        <taxon>Pseudomonadati</taxon>
        <taxon>Bacteroidota</taxon>
        <taxon>Flavobacteriia</taxon>
        <taxon>Flavobacteriales</taxon>
        <taxon>Flavobacteriaceae</taxon>
        <taxon>Capnocytophaga</taxon>
    </lineage>
</organism>
<gene>
    <name evidence="1" type="ORF">CBG49_01930</name>
</gene>
<dbReference type="Proteomes" id="UP000197007">
    <property type="component" value="Chromosome"/>
</dbReference>
<reference evidence="2" key="1">
    <citation type="submission" date="2017-06" db="EMBL/GenBank/DDBJ databases">
        <title>Complete genome sequence of Capnocytophaga sp. KCOM 1579 (=ChDC OS43) isolated from a human refractory periapical abscess lesion.</title>
        <authorList>
            <person name="Kook J.-K."/>
            <person name="Park S.-N."/>
            <person name="Lim Y.K."/>
            <person name="Roh H."/>
        </authorList>
    </citation>
    <scope>NUCLEOTIDE SEQUENCE [LARGE SCALE GENOMIC DNA]</scope>
    <source>
        <strain evidence="2">ChDC OS43</strain>
    </source>
</reference>
<keyword evidence="2" id="KW-1185">Reference proteome</keyword>
<accession>A0A1Z4BKY6</accession>
<sequence>MKHFTERYSREQFQTKSDILSTYHSLDRKINYSPYLLRSLNDFQKAYFFAKFDKKELPTELCVRSAKFNFALQVWEVAQKLTQQWYPFHLNHEWVKTKDPLKKLVFTHNKRAEAENYFKEMLIALCDSPLIISSESIYFSQNNETLQLNACVNEPEINNNIINKIADQYRNNKTSYFFNQYNCRFSYDEIKDFFVYCDTELLTLLYAKETTPTLTKEENKLFNAVDNFDWKNIEKTVSEGTNINCINHLGCTPFTQLFDSATCKIAENTPNANEDLIIQQTISLADKMLSLGADINFFGYDGINALQVTSYTHNPKLMKYLLSKGANPNINYFLEDGNLSIISSALDNILSDYGIEINEDEKTNLDACKSLLIDAGAIREKN</sequence>
<proteinExistence type="predicted"/>
<protein>
    <submittedName>
        <fullName evidence="1">Uncharacterized protein</fullName>
    </submittedName>
</protein>
<dbReference type="KEGG" id="capn:CBG49_01930"/>